<keyword evidence="2" id="KW-0150">Chloroplast</keyword>
<keyword evidence="6 9" id="KW-0605">Phycobilisome</keyword>
<keyword evidence="4" id="KW-0042">Antenna complex</keyword>
<keyword evidence="8" id="KW-0472">Membrane</keyword>
<evidence type="ECO:0000256" key="8">
    <source>
        <dbReference type="ARBA" id="ARBA00023136"/>
    </source>
</evidence>
<dbReference type="Pfam" id="PF00427">
    <property type="entry name" value="PBS_linker_poly"/>
    <property type="match status" value="1"/>
</dbReference>
<keyword evidence="3" id="KW-0602">Photosynthesis</keyword>
<keyword evidence="14" id="KW-1185">Reference proteome</keyword>
<dbReference type="PANTHER" id="PTHR34011">
    <property type="entry name" value="PHYCOBILISOME 32.1 KDA LINKER POLYPEPTIDE, PHYCOCYANIN-ASSOCIATED, ROD 2-RELATED"/>
    <property type="match status" value="1"/>
</dbReference>
<dbReference type="PROSITE" id="PS51445">
    <property type="entry name" value="PBS_LINKER"/>
    <property type="match status" value="1"/>
</dbReference>
<evidence type="ECO:0000259" key="12">
    <source>
        <dbReference type="PROSITE" id="PS51445"/>
    </source>
</evidence>
<comment type="similarity">
    <text evidence="9">Belongs to the phycobilisome linker protein family.</text>
</comment>
<evidence type="ECO:0000256" key="1">
    <source>
        <dbReference type="ARBA" id="ARBA00004185"/>
    </source>
</evidence>
<evidence type="ECO:0000256" key="3">
    <source>
        <dbReference type="ARBA" id="ARBA00022531"/>
    </source>
</evidence>
<keyword evidence="10" id="KW-0175">Coiled coil</keyword>
<dbReference type="AlphaFoldDB" id="R7QQQ6"/>
<dbReference type="Gramene" id="CDF39720">
    <property type="protein sequence ID" value="CDF39720"/>
    <property type="gene ID" value="CHC_T00006765001"/>
</dbReference>
<organism evidence="13 14">
    <name type="scientific">Chondrus crispus</name>
    <name type="common">Carrageen Irish moss</name>
    <name type="synonym">Polymorpha crispa</name>
    <dbReference type="NCBI Taxonomy" id="2769"/>
    <lineage>
        <taxon>Eukaryota</taxon>
        <taxon>Rhodophyta</taxon>
        <taxon>Florideophyceae</taxon>
        <taxon>Rhodymeniophycidae</taxon>
        <taxon>Gigartinales</taxon>
        <taxon>Gigartinaceae</taxon>
        <taxon>Chondrus</taxon>
    </lineage>
</organism>
<feature type="coiled-coil region" evidence="10">
    <location>
        <begin position="326"/>
        <end position="353"/>
    </location>
</feature>
<dbReference type="EMBL" id="HG002070">
    <property type="protein sequence ID" value="CDF39720.1"/>
    <property type="molecule type" value="Genomic_DNA"/>
</dbReference>
<dbReference type="InterPro" id="IPR001297">
    <property type="entry name" value="PBS_linker_dom"/>
</dbReference>
<evidence type="ECO:0000256" key="6">
    <source>
        <dbReference type="ARBA" id="ARBA00022738"/>
    </source>
</evidence>
<reference evidence="14" key="1">
    <citation type="journal article" date="2013" name="Proc. Natl. Acad. Sci. U.S.A.">
        <title>Genome structure and metabolic features in the red seaweed Chondrus crispus shed light on evolution of the Archaeplastida.</title>
        <authorList>
            <person name="Collen J."/>
            <person name="Porcel B."/>
            <person name="Carre W."/>
            <person name="Ball S.G."/>
            <person name="Chaparro C."/>
            <person name="Tonon T."/>
            <person name="Barbeyron T."/>
            <person name="Michel G."/>
            <person name="Noel B."/>
            <person name="Valentin K."/>
            <person name="Elias M."/>
            <person name="Artiguenave F."/>
            <person name="Arun A."/>
            <person name="Aury J.M."/>
            <person name="Barbosa-Neto J.F."/>
            <person name="Bothwell J.H."/>
            <person name="Bouget F.Y."/>
            <person name="Brillet L."/>
            <person name="Cabello-Hurtado F."/>
            <person name="Capella-Gutierrez S."/>
            <person name="Charrier B."/>
            <person name="Cladiere L."/>
            <person name="Cock J.M."/>
            <person name="Coelho S.M."/>
            <person name="Colleoni C."/>
            <person name="Czjzek M."/>
            <person name="Da Silva C."/>
            <person name="Delage L."/>
            <person name="Denoeud F."/>
            <person name="Deschamps P."/>
            <person name="Dittami S.M."/>
            <person name="Gabaldon T."/>
            <person name="Gachon C.M."/>
            <person name="Groisillier A."/>
            <person name="Herve C."/>
            <person name="Jabbari K."/>
            <person name="Katinka M."/>
            <person name="Kloareg B."/>
            <person name="Kowalczyk N."/>
            <person name="Labadie K."/>
            <person name="Leblanc C."/>
            <person name="Lopez P.J."/>
            <person name="McLachlan D.H."/>
            <person name="Meslet-Cladiere L."/>
            <person name="Moustafa A."/>
            <person name="Nehr Z."/>
            <person name="Nyvall Collen P."/>
            <person name="Panaud O."/>
            <person name="Partensky F."/>
            <person name="Poulain J."/>
            <person name="Rensing S.A."/>
            <person name="Rousvoal S."/>
            <person name="Samson G."/>
            <person name="Symeonidi A."/>
            <person name="Weissenbach J."/>
            <person name="Zambounis A."/>
            <person name="Wincker P."/>
            <person name="Boyen C."/>
        </authorList>
    </citation>
    <scope>NUCLEOTIDE SEQUENCE [LARGE SCALE GENOMIC DNA]</scope>
    <source>
        <strain evidence="14">cv. Stackhouse</strain>
    </source>
</reference>
<feature type="compositionally biased region" description="Basic and acidic residues" evidence="11">
    <location>
        <begin position="453"/>
        <end position="470"/>
    </location>
</feature>
<dbReference type="Proteomes" id="UP000012073">
    <property type="component" value="Unassembled WGS sequence"/>
</dbReference>
<dbReference type="KEGG" id="ccp:CHC_T00006765001"/>
<dbReference type="PANTHER" id="PTHR34011:SF6">
    <property type="entry name" value="PHYCOBILIPROTEIN APCE"/>
    <property type="match status" value="1"/>
</dbReference>
<sequence>MNVEFQTYSGGLDRVSIDPYTITRDLFTPLPQNLNPEEKDVATAAGLRQLFGNAYLMEEERAQFYNAESQYRCDQITAKEFLRAAAKSQTYRQRFFDSVSQYRFIELNFKHILGRAPLNQVEYSKHFKIFAAGGFDAEIDSYFDDPEYDDVFGEDVMPYTRFRGTYAPINQFNRMCTIEGGFAGSDKCKPQMLVTSLAANVPTSAFSVVDGLPAIPNSEHQSKKYDLPDASLERFRNELEIAAAKAYQLQIELNEAYEKLSGFRDYANPFKAMAQDMNITQLYGSNYGSGKVSVFAGEYIGAKAGSWGPSGVDNINGPTRRPAVVIGKKEKQLERVKQLIVDLERKVSVLEAEREKPALTPGVSISGFMDMQQQEVAKAQAQSGSSVTMPLPAPVPRVIEVQPAEAENLIVPELVDVEDEESGLVKPQSVQVETKRQIKDVGRLPKELMEEIEEEKKASGQDFLEGKGPREAFPGDGSEMVIGG</sequence>
<keyword evidence="5" id="KW-0934">Plastid</keyword>
<evidence type="ECO:0000256" key="9">
    <source>
        <dbReference type="PROSITE-ProRule" id="PRU00775"/>
    </source>
</evidence>
<evidence type="ECO:0000256" key="2">
    <source>
        <dbReference type="ARBA" id="ARBA00022528"/>
    </source>
</evidence>
<evidence type="ECO:0000256" key="5">
    <source>
        <dbReference type="ARBA" id="ARBA00022640"/>
    </source>
</evidence>
<evidence type="ECO:0000256" key="10">
    <source>
        <dbReference type="SAM" id="Coils"/>
    </source>
</evidence>
<evidence type="ECO:0000256" key="11">
    <source>
        <dbReference type="SAM" id="MobiDB-lite"/>
    </source>
</evidence>
<dbReference type="RefSeq" id="XP_005710014.1">
    <property type="nucleotide sequence ID" value="XM_005709957.1"/>
</dbReference>
<dbReference type="GO" id="GO:0009535">
    <property type="term" value="C:chloroplast thylakoid membrane"/>
    <property type="evidence" value="ECO:0007669"/>
    <property type="project" value="UniProtKB-SubCell"/>
</dbReference>
<dbReference type="GO" id="GO:0030089">
    <property type="term" value="C:phycobilisome"/>
    <property type="evidence" value="ECO:0007669"/>
    <property type="project" value="UniProtKB-UniRule"/>
</dbReference>
<dbReference type="GO" id="GO:0015979">
    <property type="term" value="P:photosynthesis"/>
    <property type="evidence" value="ECO:0007669"/>
    <property type="project" value="UniProtKB-KW"/>
</dbReference>
<feature type="domain" description="PBS-linker" evidence="12">
    <location>
        <begin position="6"/>
        <end position="187"/>
    </location>
</feature>
<dbReference type="GeneID" id="17317745"/>
<evidence type="ECO:0000313" key="13">
    <source>
        <dbReference type="EMBL" id="CDF39720.1"/>
    </source>
</evidence>
<keyword evidence="7" id="KW-0793">Thylakoid</keyword>
<proteinExistence type="inferred from homology"/>
<dbReference type="OrthoDB" id="4375at2759"/>
<protein>
    <recommendedName>
        <fullName evidence="12">PBS-linker domain-containing protein</fullName>
    </recommendedName>
</protein>
<feature type="region of interest" description="Disordered" evidence="11">
    <location>
        <begin position="453"/>
        <end position="484"/>
    </location>
</feature>
<dbReference type="Gene3D" id="1.10.3130.20">
    <property type="entry name" value="Phycobilisome linker domain"/>
    <property type="match status" value="1"/>
</dbReference>
<dbReference type="OMA" id="NAYLMEE"/>
<name>R7QQQ6_CHOCR</name>
<evidence type="ECO:0000256" key="4">
    <source>
        <dbReference type="ARBA" id="ARBA00022549"/>
    </source>
</evidence>
<dbReference type="STRING" id="2769.R7QQQ6"/>
<accession>R7QQQ6</accession>
<evidence type="ECO:0000313" key="14">
    <source>
        <dbReference type="Proteomes" id="UP000012073"/>
    </source>
</evidence>
<gene>
    <name evidence="13" type="ORF">CHC_T00006765001</name>
</gene>
<comment type="subcellular location">
    <subcellularLocation>
        <location evidence="1">Plastid</location>
        <location evidence="1">Chloroplast thylakoid membrane</location>
        <topology evidence="1">Peripheral membrane protein</topology>
        <orientation evidence="1">Stromal side</orientation>
    </subcellularLocation>
</comment>
<dbReference type="InterPro" id="IPR038255">
    <property type="entry name" value="PBS_linker_sf"/>
</dbReference>
<evidence type="ECO:0000256" key="7">
    <source>
        <dbReference type="ARBA" id="ARBA00023078"/>
    </source>
</evidence>